<keyword evidence="10" id="KW-0206">Cytoskeleton</keyword>
<dbReference type="Proteomes" id="UP000694546">
    <property type="component" value="Chromosome 6"/>
</dbReference>
<keyword evidence="6" id="KW-0498">Mitosis</keyword>
<dbReference type="AlphaFoldDB" id="A0A8C5AS19"/>
<evidence type="ECO:0000256" key="6">
    <source>
        <dbReference type="ARBA" id="ARBA00022776"/>
    </source>
</evidence>
<dbReference type="InterPro" id="IPR036961">
    <property type="entry name" value="Kinesin_motor_dom_sf"/>
</dbReference>
<dbReference type="CDD" id="cd01367">
    <property type="entry name" value="KISc_KIF2_like"/>
    <property type="match status" value="1"/>
</dbReference>
<evidence type="ECO:0000256" key="9">
    <source>
        <dbReference type="ARBA" id="ARBA00023175"/>
    </source>
</evidence>
<dbReference type="GO" id="GO:0003777">
    <property type="term" value="F:microtubule motor activity"/>
    <property type="evidence" value="ECO:0007669"/>
    <property type="project" value="InterPro"/>
</dbReference>
<dbReference type="Pfam" id="PF00225">
    <property type="entry name" value="Kinesin"/>
    <property type="match status" value="1"/>
</dbReference>
<reference evidence="17" key="1">
    <citation type="submission" date="2025-08" db="UniProtKB">
        <authorList>
            <consortium name="Ensembl"/>
        </authorList>
    </citation>
    <scope>IDENTIFICATION</scope>
</reference>
<keyword evidence="7 12" id="KW-0067">ATP-binding</keyword>
<dbReference type="InterPro" id="IPR027640">
    <property type="entry name" value="Kinesin-like_fam"/>
</dbReference>
<evidence type="ECO:0000256" key="15">
    <source>
        <dbReference type="SAM" id="MobiDB-lite"/>
    </source>
</evidence>
<evidence type="ECO:0000256" key="4">
    <source>
        <dbReference type="ARBA" id="ARBA00022701"/>
    </source>
</evidence>
<dbReference type="Pfam" id="PF22923">
    <property type="entry name" value="KIF2A-like_1st"/>
    <property type="match status" value="1"/>
</dbReference>
<evidence type="ECO:0000256" key="2">
    <source>
        <dbReference type="ARBA" id="ARBA00022490"/>
    </source>
</evidence>
<organism evidence="17 18">
    <name type="scientific">Gadus morhua</name>
    <name type="common">Atlantic cod</name>
    <dbReference type="NCBI Taxonomy" id="8049"/>
    <lineage>
        <taxon>Eukaryota</taxon>
        <taxon>Metazoa</taxon>
        <taxon>Chordata</taxon>
        <taxon>Craniata</taxon>
        <taxon>Vertebrata</taxon>
        <taxon>Euteleostomi</taxon>
        <taxon>Actinopterygii</taxon>
        <taxon>Neopterygii</taxon>
        <taxon>Teleostei</taxon>
        <taxon>Neoteleostei</taxon>
        <taxon>Acanthomorphata</taxon>
        <taxon>Zeiogadaria</taxon>
        <taxon>Gadariae</taxon>
        <taxon>Gadiformes</taxon>
        <taxon>Gadoidei</taxon>
        <taxon>Gadidae</taxon>
        <taxon>Gadus</taxon>
    </lineage>
</organism>
<dbReference type="GO" id="GO:0005874">
    <property type="term" value="C:microtubule"/>
    <property type="evidence" value="ECO:0007669"/>
    <property type="project" value="UniProtKB-KW"/>
</dbReference>
<dbReference type="GO" id="GO:0051301">
    <property type="term" value="P:cell division"/>
    <property type="evidence" value="ECO:0007669"/>
    <property type="project" value="UniProtKB-KW"/>
</dbReference>
<feature type="coiled-coil region" evidence="14">
    <location>
        <begin position="569"/>
        <end position="603"/>
    </location>
</feature>
<evidence type="ECO:0000256" key="14">
    <source>
        <dbReference type="SAM" id="Coils"/>
    </source>
</evidence>
<dbReference type="InterPro" id="IPR054473">
    <property type="entry name" value="KIF2A-like_N"/>
</dbReference>
<proteinExistence type="inferred from homology"/>
<keyword evidence="8 14" id="KW-0175">Coiled coil</keyword>
<dbReference type="PANTHER" id="PTHR47971:SF8">
    <property type="entry name" value="KINESIN-LIKE PROTEIN"/>
    <property type="match status" value="1"/>
</dbReference>
<evidence type="ECO:0000256" key="11">
    <source>
        <dbReference type="ARBA" id="ARBA00023306"/>
    </source>
</evidence>
<protein>
    <recommendedName>
        <fullName evidence="13">Kinesin-like protein</fullName>
    </recommendedName>
</protein>
<dbReference type="GeneTree" id="ENSGT00940000155570"/>
<keyword evidence="4 13" id="KW-0493">Microtubule</keyword>
<reference evidence="17" key="2">
    <citation type="submission" date="2025-09" db="UniProtKB">
        <authorList>
            <consortium name="Ensembl"/>
        </authorList>
    </citation>
    <scope>IDENTIFICATION</scope>
</reference>
<evidence type="ECO:0000256" key="1">
    <source>
        <dbReference type="ARBA" id="ARBA00004245"/>
    </source>
</evidence>
<dbReference type="PROSITE" id="PS50067">
    <property type="entry name" value="KINESIN_MOTOR_2"/>
    <property type="match status" value="1"/>
</dbReference>
<feature type="binding site" evidence="12">
    <location>
        <begin position="223"/>
        <end position="230"/>
    </location>
    <ligand>
        <name>ATP</name>
        <dbReference type="ChEBI" id="CHEBI:30616"/>
    </ligand>
</feature>
<dbReference type="InterPro" id="IPR027417">
    <property type="entry name" value="P-loop_NTPase"/>
</dbReference>
<name>A0A8C5AS19_GADMO</name>
<evidence type="ECO:0000256" key="7">
    <source>
        <dbReference type="ARBA" id="ARBA00022840"/>
    </source>
</evidence>
<evidence type="ECO:0000256" key="8">
    <source>
        <dbReference type="ARBA" id="ARBA00023054"/>
    </source>
</evidence>
<dbReference type="PROSITE" id="PS00411">
    <property type="entry name" value="KINESIN_MOTOR_1"/>
    <property type="match status" value="1"/>
</dbReference>
<dbReference type="InterPro" id="IPR019821">
    <property type="entry name" value="Kinesin_motor_CS"/>
</dbReference>
<dbReference type="GO" id="GO:0005524">
    <property type="term" value="F:ATP binding"/>
    <property type="evidence" value="ECO:0007669"/>
    <property type="project" value="UniProtKB-UniRule"/>
</dbReference>
<keyword evidence="3" id="KW-0132">Cell division</keyword>
<evidence type="ECO:0000256" key="12">
    <source>
        <dbReference type="PROSITE-ProRule" id="PRU00283"/>
    </source>
</evidence>
<dbReference type="SUPFAM" id="SSF52540">
    <property type="entry name" value="P-loop containing nucleoside triphosphate hydrolases"/>
    <property type="match status" value="1"/>
</dbReference>
<dbReference type="GO" id="GO:0007018">
    <property type="term" value="P:microtubule-based movement"/>
    <property type="evidence" value="ECO:0007669"/>
    <property type="project" value="InterPro"/>
</dbReference>
<dbReference type="PRINTS" id="PR00380">
    <property type="entry name" value="KINESINHEAVY"/>
</dbReference>
<evidence type="ECO:0000256" key="5">
    <source>
        <dbReference type="ARBA" id="ARBA00022741"/>
    </source>
</evidence>
<dbReference type="GO" id="GO:0008017">
    <property type="term" value="F:microtubule binding"/>
    <property type="evidence" value="ECO:0007669"/>
    <property type="project" value="InterPro"/>
</dbReference>
<comment type="similarity">
    <text evidence="12 13">Belongs to the TRAFAC class myosin-kinesin ATPase superfamily. Kinesin family.</text>
</comment>
<keyword evidence="2" id="KW-0963">Cytoplasm</keyword>
<evidence type="ECO:0000256" key="10">
    <source>
        <dbReference type="ARBA" id="ARBA00023212"/>
    </source>
</evidence>
<keyword evidence="11" id="KW-0131">Cell cycle</keyword>
<dbReference type="InterPro" id="IPR001752">
    <property type="entry name" value="Kinesin_motor_dom"/>
</dbReference>
<feature type="region of interest" description="Disordered" evidence="15">
    <location>
        <begin position="36"/>
        <end position="58"/>
    </location>
</feature>
<dbReference type="Gene3D" id="3.40.850.10">
    <property type="entry name" value="Kinesin motor domain"/>
    <property type="match status" value="1"/>
</dbReference>
<keyword evidence="5 12" id="KW-0547">Nucleotide-binding</keyword>
<evidence type="ECO:0000259" key="16">
    <source>
        <dbReference type="PROSITE" id="PS50067"/>
    </source>
</evidence>
<evidence type="ECO:0000256" key="13">
    <source>
        <dbReference type="RuleBase" id="RU000394"/>
    </source>
</evidence>
<dbReference type="SMART" id="SM00129">
    <property type="entry name" value="KISc"/>
    <property type="match status" value="1"/>
</dbReference>
<dbReference type="PANTHER" id="PTHR47971">
    <property type="entry name" value="KINESIN-RELATED PROTEIN 6"/>
    <property type="match status" value="1"/>
</dbReference>
<evidence type="ECO:0000313" key="18">
    <source>
        <dbReference type="Proteomes" id="UP000694546"/>
    </source>
</evidence>
<sequence>MVTSLNEDNESVTVEWIENGDTKGKEIDLESIFALNADLAPEEEMAPSPDTPPPPTPSSVKINKIAKVGPWHLNEKRTAWGEWHESIPARRKSNCVKEVEKLQEKRERRRIQQQELREKRAQEVDTTIPNYEIMYMIRDFRASLDYRPLTTADLVSGRLCLYVVMVHEPKQKVDLTRFLENQTFRFDYTFDDSTTNEMVYRFTARPLVETIFERGMATCFAYGQTGSGKTHTMGGDFSGKNQDCAKGVYALAARDVFVMLKKPNHKKLDLQVYATFFEIYSGKVFDLLNHKTKLRVLEDGKQQVQVVGLQEKDVKCTEDVLKLIEIGNSCRTSGQTSANAHSSRSHAVFQIILRRKGKMHGKFSLIDLAGNERGADTSSADRQTRLEGAEINKSLLALKECIRALGLNKPHTPFRASKLTQVLRDSFIGENSRTCMIATISPGMTSCENTLNTLRYANRVKELTVDANQVMEGVRPNIHVVNQMELLDEDWLSSSPQRDDLKLLCEQNGEEMSPQLYTFHEAVSQMGEMEEQVLEDHRAVFQESIRWLEDEKVLLEMTEEVDYDVDTYATQLEQILDQKIDILTELRDKVKSFRSALQDEEQASKQINPKRPRAV</sequence>
<accession>A0A8C5AS19</accession>
<evidence type="ECO:0000313" key="17">
    <source>
        <dbReference type="Ensembl" id="ENSGMOP00000036085.1"/>
    </source>
</evidence>
<evidence type="ECO:0000256" key="3">
    <source>
        <dbReference type="ARBA" id="ARBA00022618"/>
    </source>
</evidence>
<comment type="subcellular location">
    <subcellularLocation>
        <location evidence="1">Cytoplasm</location>
        <location evidence="1">Cytoskeleton</location>
    </subcellularLocation>
</comment>
<dbReference type="GO" id="GO:0007019">
    <property type="term" value="P:microtubule depolymerization"/>
    <property type="evidence" value="ECO:0007669"/>
    <property type="project" value="TreeGrafter"/>
</dbReference>
<dbReference type="Ensembl" id="ENSGMOT00000034846.1">
    <property type="protein sequence ID" value="ENSGMOP00000036085.1"/>
    <property type="gene ID" value="ENSGMOG00000010819.2"/>
</dbReference>
<gene>
    <name evidence="17" type="primary">kif2a</name>
</gene>
<feature type="domain" description="Kinesin motor" evidence="16">
    <location>
        <begin position="130"/>
        <end position="463"/>
    </location>
</feature>
<keyword evidence="9 12" id="KW-0505">Motor protein</keyword>
<keyword evidence="18" id="KW-1185">Reference proteome</keyword>